<dbReference type="GO" id="GO:0016887">
    <property type="term" value="F:ATP hydrolysis activity"/>
    <property type="evidence" value="ECO:0007669"/>
    <property type="project" value="InterPro"/>
</dbReference>
<sequence>MQYTNFYELVSAIYKEFDKECNSSDQLELTTRNLKEALQGRKEAENYFLDYVDKYLYKKKLADTDIEYPSYYESLVDGIYQENWGLAGMSEWFTPPYERSSSAKIIGDRIYFMKNGRLNLMPQRIDEERRKKLVAKLLSIKPDERKDKDVNEIYLIDGTRVTIFNESVSKKNREDQYLDSVVFRRYIVPEYTFEEQAKNHTIPVEAIALFKTMVKLGYNIAITGAVRTAKSTFLATWQSYEDTTLEGVLLETDPEIPIHELMPTAPIMQIVTNDDNLQKILKHILRSDADYIIMGEGRDGISVDTFLRVANKGTRRCKITFHNRFPQNLPYDMATEIIRTEGGTIAHTAEKVAQSIDYIFHFIQLQDKSQKRLDGMYELSVDYENGNITVAQICKYQANTDTWVWNQEYHIASSHRKSGIKENAEMFALFEKQLADLGKQFPMDDKEWQQAHAMLNYR</sequence>
<dbReference type="PANTHER" id="PTHR30486">
    <property type="entry name" value="TWITCHING MOTILITY PROTEIN PILT"/>
    <property type="match status" value="1"/>
</dbReference>
<dbReference type="InterPro" id="IPR027417">
    <property type="entry name" value="P-loop_NTPase"/>
</dbReference>
<proteinExistence type="inferred from homology"/>
<evidence type="ECO:0000256" key="1">
    <source>
        <dbReference type="ARBA" id="ARBA00006611"/>
    </source>
</evidence>
<organism evidence="2 3">
    <name type="scientific">Aminipila butyrica</name>
    <dbReference type="NCBI Taxonomy" id="433296"/>
    <lineage>
        <taxon>Bacteria</taxon>
        <taxon>Bacillati</taxon>
        <taxon>Bacillota</taxon>
        <taxon>Clostridia</taxon>
        <taxon>Peptostreptococcales</taxon>
        <taxon>Anaerovoracaceae</taxon>
        <taxon>Aminipila</taxon>
    </lineage>
</organism>
<name>A0A858BXF8_9FIRM</name>
<dbReference type="InterPro" id="IPR050921">
    <property type="entry name" value="T4SS_GSP_E_ATPase"/>
</dbReference>
<dbReference type="PANTHER" id="PTHR30486:SF6">
    <property type="entry name" value="TYPE IV PILUS RETRACTATION ATPASE PILT"/>
    <property type="match status" value="1"/>
</dbReference>
<dbReference type="Proteomes" id="UP000466848">
    <property type="component" value="Chromosome"/>
</dbReference>
<dbReference type="RefSeq" id="WP_163067038.1">
    <property type="nucleotide sequence ID" value="NZ_CP048649.1"/>
</dbReference>
<dbReference type="KEGG" id="abut:Ami103574_10905"/>
<dbReference type="AlphaFoldDB" id="A0A858BXF8"/>
<accession>A0A858BXF8</accession>
<evidence type="ECO:0000313" key="2">
    <source>
        <dbReference type="EMBL" id="QIB69798.1"/>
    </source>
</evidence>
<evidence type="ECO:0000313" key="3">
    <source>
        <dbReference type="Proteomes" id="UP000466848"/>
    </source>
</evidence>
<dbReference type="Gene3D" id="3.40.50.300">
    <property type="entry name" value="P-loop containing nucleotide triphosphate hydrolases"/>
    <property type="match status" value="1"/>
</dbReference>
<reference evidence="2 3" key="1">
    <citation type="submission" date="2020-02" db="EMBL/GenBank/DDBJ databases">
        <authorList>
            <person name="Kim Y.B."/>
            <person name="Roh S.W."/>
        </authorList>
    </citation>
    <scope>NUCLEOTIDE SEQUENCE [LARGE SCALE GENOMIC DNA]</scope>
    <source>
        <strain evidence="2 3">DSM 103574</strain>
    </source>
</reference>
<keyword evidence="3" id="KW-1185">Reference proteome</keyword>
<comment type="similarity">
    <text evidence="1">Belongs to the GSP E family.</text>
</comment>
<protein>
    <submittedName>
        <fullName evidence="2">Flp pilus assembly complex ATPase component</fullName>
    </submittedName>
</protein>
<dbReference type="EMBL" id="CP048649">
    <property type="protein sequence ID" value="QIB69798.1"/>
    <property type="molecule type" value="Genomic_DNA"/>
</dbReference>
<gene>
    <name evidence="2" type="primary">cpaF</name>
    <name evidence="2" type="ORF">Ami103574_10905</name>
</gene>
<dbReference type="SUPFAM" id="SSF52540">
    <property type="entry name" value="P-loop containing nucleoside triphosphate hydrolases"/>
    <property type="match status" value="1"/>
</dbReference>